<feature type="compositionally biased region" description="Acidic residues" evidence="5">
    <location>
        <begin position="329"/>
        <end position="341"/>
    </location>
</feature>
<dbReference type="InterPro" id="IPR019038">
    <property type="entry name" value="POLD3"/>
</dbReference>
<evidence type="ECO:0000256" key="3">
    <source>
        <dbReference type="ARBA" id="ARBA00022705"/>
    </source>
</evidence>
<dbReference type="AlphaFoldDB" id="A0A420YH55"/>
<keyword evidence="3" id="KW-0235">DNA replication</keyword>
<reference evidence="6 7" key="1">
    <citation type="submission" date="2018-08" db="EMBL/GenBank/DDBJ databases">
        <title>Draft genome of the lignicolous fungus Coniochaeta pulveracea.</title>
        <authorList>
            <person name="Borstlap C.J."/>
            <person name="De Witt R.N."/>
            <person name="Botha A."/>
            <person name="Volschenk H."/>
        </authorList>
    </citation>
    <scope>NUCLEOTIDE SEQUENCE [LARGE SCALE GENOMIC DNA]</scope>
    <source>
        <strain evidence="6 7">CAB683</strain>
    </source>
</reference>
<proteinExistence type="predicted"/>
<evidence type="ECO:0000256" key="4">
    <source>
        <dbReference type="ARBA" id="ARBA00023242"/>
    </source>
</evidence>
<dbReference type="GO" id="GO:0006271">
    <property type="term" value="P:DNA strand elongation involved in DNA replication"/>
    <property type="evidence" value="ECO:0007669"/>
    <property type="project" value="TreeGrafter"/>
</dbReference>
<dbReference type="OrthoDB" id="514823at2759"/>
<keyword evidence="4" id="KW-0539">Nucleus</keyword>
<dbReference type="Pfam" id="PF09507">
    <property type="entry name" value="CDC27"/>
    <property type="match status" value="1"/>
</dbReference>
<evidence type="ECO:0000313" key="7">
    <source>
        <dbReference type="Proteomes" id="UP000275385"/>
    </source>
</evidence>
<protein>
    <recommendedName>
        <fullName evidence="2">DNA polymerase delta subunit 3</fullName>
    </recommendedName>
</protein>
<organism evidence="6 7">
    <name type="scientific">Coniochaeta pulveracea</name>
    <dbReference type="NCBI Taxonomy" id="177199"/>
    <lineage>
        <taxon>Eukaryota</taxon>
        <taxon>Fungi</taxon>
        <taxon>Dikarya</taxon>
        <taxon>Ascomycota</taxon>
        <taxon>Pezizomycotina</taxon>
        <taxon>Sordariomycetes</taxon>
        <taxon>Sordariomycetidae</taxon>
        <taxon>Coniochaetales</taxon>
        <taxon>Coniochaetaceae</taxon>
        <taxon>Coniochaeta</taxon>
    </lineage>
</organism>
<gene>
    <name evidence="6" type="ORF">DL546_008175</name>
</gene>
<sequence length="472" mass="52279">MDDYKKYLAENVLSEDKVITYRYLSRALKVHVNTAKQMLYDFHKWQNEKRPGSIHAIYLIYGTKKEEQDHGSPDGDVEMSSSPPEPEFQDIVTRHTLQLVPESELTAALEIYQEVTSIHVYSLGPHPVKDMALLSDAARQVATLSSPGDTVSAKIYGTISNGNVRRRERKGAGAKLAAAVSAATKGVLKPAAPPKAVKAEPVPAAVKSKEELKPVQKAAEREVPAASGQAKKPTPTLKRGGSNIMASFAKGAAAAAKKAESRGATPSGDESSKPAMSDDDDEDDSTVLPKPKAQDAADRKSRQQRQEELRRMMEEDDDEEEIQEKGPTPEEEPVEEEPPAPEPEKEEPAEVVASSGDGRRRGKRKVMKKKQILDDQGYLGTLLVLSLRCPASTNNNVKSPFKRQLGSHSRRMKHRSQSQSQSQAQHRRRRQLQLPNQRRPQGQRGVRAVLCRFSPRRLKTHRFNAKGHMFGV</sequence>
<evidence type="ECO:0000256" key="1">
    <source>
        <dbReference type="ARBA" id="ARBA00004123"/>
    </source>
</evidence>
<dbReference type="Gene3D" id="3.90.1030.20">
    <property type="entry name" value="DNA polymerase delta, p66 (Cdc27) subunit, wHTH domain"/>
    <property type="match status" value="1"/>
</dbReference>
<feature type="region of interest" description="Disordered" evidence="5">
    <location>
        <begin position="66"/>
        <end position="85"/>
    </location>
</feature>
<comment type="caution">
    <text evidence="6">The sequence shown here is derived from an EMBL/GenBank/DDBJ whole genome shotgun (WGS) entry which is preliminary data.</text>
</comment>
<dbReference type="Proteomes" id="UP000275385">
    <property type="component" value="Unassembled WGS sequence"/>
</dbReference>
<comment type="subcellular location">
    <subcellularLocation>
        <location evidence="1">Nucleus</location>
    </subcellularLocation>
</comment>
<dbReference type="GO" id="GO:0043625">
    <property type="term" value="C:delta DNA polymerase complex"/>
    <property type="evidence" value="ECO:0007669"/>
    <property type="project" value="InterPro"/>
</dbReference>
<feature type="compositionally biased region" description="Basic and acidic residues" evidence="5">
    <location>
        <begin position="292"/>
        <end position="313"/>
    </location>
</feature>
<feature type="region of interest" description="Disordered" evidence="5">
    <location>
        <begin position="392"/>
        <end position="445"/>
    </location>
</feature>
<feature type="compositionally biased region" description="Low complexity" evidence="5">
    <location>
        <begin position="432"/>
        <end position="444"/>
    </location>
</feature>
<dbReference type="GO" id="GO:0003887">
    <property type="term" value="F:DNA-directed DNA polymerase activity"/>
    <property type="evidence" value="ECO:0007669"/>
    <property type="project" value="TreeGrafter"/>
</dbReference>
<feature type="compositionally biased region" description="Low complexity" evidence="5">
    <location>
        <begin position="188"/>
        <end position="206"/>
    </location>
</feature>
<dbReference type="EMBL" id="QVQW01000010">
    <property type="protein sequence ID" value="RKU47208.1"/>
    <property type="molecule type" value="Genomic_DNA"/>
</dbReference>
<evidence type="ECO:0000256" key="5">
    <source>
        <dbReference type="SAM" id="MobiDB-lite"/>
    </source>
</evidence>
<accession>A0A420YH55</accession>
<dbReference type="PANTHER" id="PTHR17598">
    <property type="entry name" value="DNA POLYMERASE DELTA SUBUNIT 3"/>
    <property type="match status" value="1"/>
</dbReference>
<name>A0A420YH55_9PEZI</name>
<dbReference type="PANTHER" id="PTHR17598:SF13">
    <property type="entry name" value="DNA POLYMERASE DELTA SUBUNIT 3"/>
    <property type="match status" value="1"/>
</dbReference>
<feature type="region of interest" description="Disordered" evidence="5">
    <location>
        <begin position="188"/>
        <end position="370"/>
    </location>
</feature>
<dbReference type="InterPro" id="IPR041913">
    <property type="entry name" value="POLD3_sf"/>
</dbReference>
<evidence type="ECO:0000313" key="6">
    <source>
        <dbReference type="EMBL" id="RKU47208.1"/>
    </source>
</evidence>
<dbReference type="STRING" id="177199.A0A420YH55"/>
<keyword evidence="7" id="KW-1185">Reference proteome</keyword>
<evidence type="ECO:0000256" key="2">
    <source>
        <dbReference type="ARBA" id="ARBA00017589"/>
    </source>
</evidence>
<feature type="compositionally biased region" description="Basic and acidic residues" evidence="5">
    <location>
        <begin position="207"/>
        <end position="223"/>
    </location>
</feature>
<dbReference type="GO" id="GO:0006297">
    <property type="term" value="P:nucleotide-excision repair, DNA gap filling"/>
    <property type="evidence" value="ECO:0007669"/>
    <property type="project" value="TreeGrafter"/>
</dbReference>
<dbReference type="GO" id="GO:1904161">
    <property type="term" value="P:DNA synthesis involved in UV-damage excision repair"/>
    <property type="evidence" value="ECO:0007669"/>
    <property type="project" value="TreeGrafter"/>
</dbReference>
<feature type="compositionally biased region" description="Basic residues" evidence="5">
    <location>
        <begin position="360"/>
        <end position="370"/>
    </location>
</feature>